<feature type="signal peptide" evidence="1">
    <location>
        <begin position="1"/>
        <end position="22"/>
    </location>
</feature>
<dbReference type="AlphaFoldDB" id="A0A0R3VUI4"/>
<proteinExistence type="predicted"/>
<organism evidence="4">
    <name type="scientific">Taenia asiatica</name>
    <name type="common">Asian tapeworm</name>
    <dbReference type="NCBI Taxonomy" id="60517"/>
    <lineage>
        <taxon>Eukaryota</taxon>
        <taxon>Metazoa</taxon>
        <taxon>Spiralia</taxon>
        <taxon>Lophotrochozoa</taxon>
        <taxon>Platyhelminthes</taxon>
        <taxon>Cestoda</taxon>
        <taxon>Eucestoda</taxon>
        <taxon>Cyclophyllidea</taxon>
        <taxon>Taeniidae</taxon>
        <taxon>Taenia</taxon>
    </lineage>
</organism>
<dbReference type="OrthoDB" id="6301656at2759"/>
<keyword evidence="3" id="KW-1185">Reference proteome</keyword>
<keyword evidence="1" id="KW-0732">Signal</keyword>
<sequence length="171" mass="18887">MKPFHLIGILLLLTLLPVSILAHSSNVQSIIDSILIDIPQYLPDNAAKFHVQSVEHIVRSCPFSFHETLLDGQITSTFGICINATGLVLTPPILLVNKVTIERTKLDISVQVKKAVHPEIKAELLVPVLDGIHVKALGFFTFSANYIKGIIIKEAKKRIEIEIRALIAALR</sequence>
<evidence type="ECO:0000313" key="2">
    <source>
        <dbReference type="EMBL" id="VDK22265.1"/>
    </source>
</evidence>
<reference evidence="4" key="1">
    <citation type="submission" date="2017-02" db="UniProtKB">
        <authorList>
            <consortium name="WormBaseParasite"/>
        </authorList>
    </citation>
    <scope>IDENTIFICATION</scope>
</reference>
<evidence type="ECO:0000313" key="3">
    <source>
        <dbReference type="Proteomes" id="UP000282613"/>
    </source>
</evidence>
<feature type="chain" id="PRO_5043132399" evidence="1">
    <location>
        <begin position="23"/>
        <end position="171"/>
    </location>
</feature>
<protein>
    <submittedName>
        <fullName evidence="4">BPI1 domain-containing protein</fullName>
    </submittedName>
</protein>
<reference evidence="2 3" key="2">
    <citation type="submission" date="2018-11" db="EMBL/GenBank/DDBJ databases">
        <authorList>
            <consortium name="Pathogen Informatics"/>
        </authorList>
    </citation>
    <scope>NUCLEOTIDE SEQUENCE [LARGE SCALE GENOMIC DNA]</scope>
</reference>
<evidence type="ECO:0000313" key="4">
    <source>
        <dbReference type="WBParaSite" id="TASK_0000098401-mRNA-1"/>
    </source>
</evidence>
<gene>
    <name evidence="2" type="ORF">TASK_LOCUS985</name>
</gene>
<accession>A0A0R3VUI4</accession>
<dbReference type="WBParaSite" id="TASK_0000098401-mRNA-1">
    <property type="protein sequence ID" value="TASK_0000098401-mRNA-1"/>
    <property type="gene ID" value="TASK_0000098401"/>
</dbReference>
<dbReference type="EMBL" id="UYRS01000179">
    <property type="protein sequence ID" value="VDK22265.1"/>
    <property type="molecule type" value="Genomic_DNA"/>
</dbReference>
<evidence type="ECO:0000256" key="1">
    <source>
        <dbReference type="SAM" id="SignalP"/>
    </source>
</evidence>
<dbReference type="Proteomes" id="UP000282613">
    <property type="component" value="Unassembled WGS sequence"/>
</dbReference>
<name>A0A0R3VUI4_TAEAS</name>